<feature type="non-terminal residue" evidence="8">
    <location>
        <position position="1"/>
    </location>
</feature>
<protein>
    <recommendedName>
        <fullName evidence="2">glycerophosphodiester phosphodiesterase</fullName>
        <ecNumber evidence="2">3.1.4.46</ecNumber>
    </recommendedName>
</protein>
<name>A0ABP0VHV2_9BRYO</name>
<feature type="domain" description="GP-PDE" evidence="7">
    <location>
        <begin position="57"/>
        <end position="376"/>
    </location>
</feature>
<evidence type="ECO:0000256" key="1">
    <source>
        <dbReference type="ARBA" id="ARBA00007277"/>
    </source>
</evidence>
<comment type="similarity">
    <text evidence="1">Belongs to the glycerophosphoryl diester phosphodiesterase family.</text>
</comment>
<comment type="catalytic activity">
    <reaction evidence="6">
        <text>a sn-glycero-3-phosphodiester + H2O = an alcohol + sn-glycerol 3-phosphate + H(+)</text>
        <dbReference type="Rhea" id="RHEA:12969"/>
        <dbReference type="ChEBI" id="CHEBI:15377"/>
        <dbReference type="ChEBI" id="CHEBI:15378"/>
        <dbReference type="ChEBI" id="CHEBI:30879"/>
        <dbReference type="ChEBI" id="CHEBI:57597"/>
        <dbReference type="ChEBI" id="CHEBI:83408"/>
        <dbReference type="EC" id="3.1.4.46"/>
    </reaction>
</comment>
<dbReference type="SUPFAM" id="SSF51695">
    <property type="entry name" value="PLC-like phosphodiesterases"/>
    <property type="match status" value="1"/>
</dbReference>
<evidence type="ECO:0000259" key="7">
    <source>
        <dbReference type="PROSITE" id="PS51704"/>
    </source>
</evidence>
<evidence type="ECO:0000256" key="6">
    <source>
        <dbReference type="ARBA" id="ARBA00047512"/>
    </source>
</evidence>
<dbReference type="EC" id="3.1.4.46" evidence="2"/>
<dbReference type="CDD" id="cd08602">
    <property type="entry name" value="GDPD_ScGlpQ1_like"/>
    <property type="match status" value="1"/>
</dbReference>
<sequence>LVFGFTLVTNSVRNRSLLTLLIVSALSYATAIRRYPYFSVPDVDGLQGRQPIQTQRAFNIAHRGSNGEIPEATAEAFLRAIDEGADFIETDITATKDGRLICFHDLILDDTTDVADHAEFQDRIHTYEDEGKNVTGYFAVDFTLDELKTLRARQRFKFRDQSFNGKFQIITFEEFISIALNATRVVGIYPEIKSPVFINQHVKWPDGKRHEDIFVETLLKHGYKGTYLSDEWRRQPLFIQSFAPTSLIYSSSLTNSPLILLIDDLTMPTQDTNQTYAEITSDEYLQYISKFVVGVGPAKDTIVPPDANNYLKLPTDLVPRAHAHNLQVHPYTFRNEYGYLHYDFHQDPFQEYIYWIHTICVDGLFTDFTGSLHLYQEWTSPL</sequence>
<organism evidence="8 9">
    <name type="scientific">Sphagnum jensenii</name>
    <dbReference type="NCBI Taxonomy" id="128206"/>
    <lineage>
        <taxon>Eukaryota</taxon>
        <taxon>Viridiplantae</taxon>
        <taxon>Streptophyta</taxon>
        <taxon>Embryophyta</taxon>
        <taxon>Bryophyta</taxon>
        <taxon>Sphagnophytina</taxon>
        <taxon>Sphagnopsida</taxon>
        <taxon>Sphagnales</taxon>
        <taxon>Sphagnaceae</taxon>
        <taxon>Sphagnum</taxon>
    </lineage>
</organism>
<gene>
    <name evidence="8" type="ORF">CSSPJE1EN1_LOCUS27963</name>
</gene>
<keyword evidence="9" id="KW-1185">Reference proteome</keyword>
<keyword evidence="3" id="KW-0732">Signal</keyword>
<keyword evidence="5" id="KW-0378">Hydrolase</keyword>
<dbReference type="EMBL" id="CAXAQS010000664">
    <property type="protein sequence ID" value="CAK9252585.1"/>
    <property type="molecule type" value="Genomic_DNA"/>
</dbReference>
<evidence type="ECO:0000256" key="2">
    <source>
        <dbReference type="ARBA" id="ARBA00012247"/>
    </source>
</evidence>
<dbReference type="Pfam" id="PF03009">
    <property type="entry name" value="GDPD"/>
    <property type="match status" value="1"/>
</dbReference>
<dbReference type="Proteomes" id="UP001497444">
    <property type="component" value="Unassembled WGS sequence"/>
</dbReference>
<evidence type="ECO:0000313" key="9">
    <source>
        <dbReference type="Proteomes" id="UP001497444"/>
    </source>
</evidence>
<keyword evidence="4" id="KW-0319">Glycerol metabolism</keyword>
<evidence type="ECO:0000256" key="4">
    <source>
        <dbReference type="ARBA" id="ARBA00022798"/>
    </source>
</evidence>
<evidence type="ECO:0000313" key="8">
    <source>
        <dbReference type="EMBL" id="CAK9252585.1"/>
    </source>
</evidence>
<accession>A0ABP0VHV2</accession>
<dbReference type="PROSITE" id="PS51704">
    <property type="entry name" value="GP_PDE"/>
    <property type="match status" value="1"/>
</dbReference>
<dbReference type="InterPro" id="IPR030395">
    <property type="entry name" value="GP_PDE_dom"/>
</dbReference>
<dbReference type="Gene3D" id="3.20.20.190">
    <property type="entry name" value="Phosphatidylinositol (PI) phosphodiesterase"/>
    <property type="match status" value="1"/>
</dbReference>
<evidence type="ECO:0000256" key="5">
    <source>
        <dbReference type="ARBA" id="ARBA00022801"/>
    </source>
</evidence>
<comment type="caution">
    <text evidence="8">The sequence shown here is derived from an EMBL/GenBank/DDBJ whole genome shotgun (WGS) entry which is preliminary data.</text>
</comment>
<reference evidence="8" key="1">
    <citation type="submission" date="2024-02" db="EMBL/GenBank/DDBJ databases">
        <authorList>
            <consortium name="ELIXIR-Norway"/>
            <consortium name="Elixir Norway"/>
        </authorList>
    </citation>
    <scope>NUCLEOTIDE SEQUENCE</scope>
</reference>
<dbReference type="PANTHER" id="PTHR43620">
    <property type="entry name" value="GLYCEROPHOSPHORYL DIESTER PHOSPHODIESTERASE"/>
    <property type="match status" value="1"/>
</dbReference>
<evidence type="ECO:0000256" key="3">
    <source>
        <dbReference type="ARBA" id="ARBA00022729"/>
    </source>
</evidence>
<dbReference type="PANTHER" id="PTHR43620:SF7">
    <property type="entry name" value="GLYCEROPHOSPHODIESTER PHOSPHODIESTERASE GDPD5-RELATED"/>
    <property type="match status" value="1"/>
</dbReference>
<proteinExistence type="inferred from homology"/>
<dbReference type="InterPro" id="IPR017946">
    <property type="entry name" value="PLC-like_Pdiesterase_TIM-brl"/>
</dbReference>